<feature type="compositionally biased region" description="Polar residues" evidence="1">
    <location>
        <begin position="262"/>
        <end position="272"/>
    </location>
</feature>
<keyword evidence="3" id="KW-1185">Reference proteome</keyword>
<sequence>MLSQRVTSPAVWGHSRERHSQARSSYLSPQPSSTLVILTMSSDDASPQAGQKYSNSDDSSRALPGHNPAIAKYNKLHFRKESIVKPDLFTLYFGFFGTAAWTRRAASTVTERVENHYVLTARPPTQDEFDAIVEHGTRCLYQRRVGLPVSSFLGTALLYHQARKSPMFPRNPTPGALLSIVRHMWTDPGLRGNIGSAAFKMLFIVTLGHMASSAYAVSKDAMNMLTDPRLKGFVEDMRKAKPEDVRKRKIQAANERVRSIRSGEQSLGTQMIGSRGGYAGGNGYQQEQPSYDAPAQANSYSEYVDSNDSVGKPQSVSYESPTQDSNGGAVWARGRSTQPEQRSALDFIDEDDASPTAAEYRNTNIDGSPAGSAWDRIRRQNAGARPQPRQQPGMSQPPLNPYSLSAEFGQSDQEKYDSTQKTERDQAQAEFDRMIEAERNVGNEGSSRNRGWGS</sequence>
<feature type="compositionally biased region" description="Polar residues" evidence="1">
    <location>
        <begin position="296"/>
        <end position="326"/>
    </location>
</feature>
<feature type="compositionally biased region" description="Polar residues" evidence="1">
    <location>
        <begin position="44"/>
        <end position="57"/>
    </location>
</feature>
<dbReference type="VEuPathDB" id="FungiDB:PCH_Pc21g03100"/>
<feature type="compositionally biased region" description="Gly residues" evidence="1">
    <location>
        <begin position="274"/>
        <end position="283"/>
    </location>
</feature>
<feature type="region of interest" description="Disordered" evidence="1">
    <location>
        <begin position="44"/>
        <end position="66"/>
    </location>
</feature>
<dbReference type="eggNOG" id="ENOG502SXRY">
    <property type="taxonomic scope" value="Eukaryota"/>
</dbReference>
<dbReference type="AlphaFoldDB" id="B6HKQ8"/>
<organism evidence="2 3">
    <name type="scientific">Penicillium rubens (strain ATCC 28089 / DSM 1075 / NRRL 1951 / Wisconsin 54-1255)</name>
    <name type="common">Penicillium chrysogenum</name>
    <dbReference type="NCBI Taxonomy" id="500485"/>
    <lineage>
        <taxon>Eukaryota</taxon>
        <taxon>Fungi</taxon>
        <taxon>Dikarya</taxon>
        <taxon>Ascomycota</taxon>
        <taxon>Pezizomycotina</taxon>
        <taxon>Eurotiomycetes</taxon>
        <taxon>Eurotiomycetidae</taxon>
        <taxon>Eurotiales</taxon>
        <taxon>Aspergillaceae</taxon>
        <taxon>Penicillium</taxon>
        <taxon>Penicillium chrysogenum species complex</taxon>
    </lineage>
</organism>
<dbReference type="STRING" id="500485.B6HKQ8"/>
<dbReference type="GeneID" id="8312981"/>
<dbReference type="HOGENOM" id="CLU_053873_0_0_1"/>
<dbReference type="OrthoDB" id="4204700at2759"/>
<dbReference type="OMA" id="ERVENHY"/>
<dbReference type="EMBL" id="AM920436">
    <property type="protein sequence ID" value="CAP95207.1"/>
    <property type="molecule type" value="Genomic_DNA"/>
</dbReference>
<dbReference type="Proteomes" id="UP000000724">
    <property type="component" value="Contig Pc00c21"/>
</dbReference>
<accession>B6HKQ8</accession>
<protein>
    <submittedName>
        <fullName evidence="2">Pc21g03100 protein</fullName>
    </submittedName>
</protein>
<proteinExistence type="predicted"/>
<evidence type="ECO:0000256" key="1">
    <source>
        <dbReference type="SAM" id="MobiDB-lite"/>
    </source>
</evidence>
<feature type="region of interest" description="Disordered" evidence="1">
    <location>
        <begin position="1"/>
        <end position="30"/>
    </location>
</feature>
<dbReference type="KEGG" id="pcs:N7525_006821"/>
<evidence type="ECO:0000313" key="2">
    <source>
        <dbReference type="EMBL" id="CAP95207.1"/>
    </source>
</evidence>
<gene>
    <name evidence="2" type="ORF">Pc21g03100</name>
    <name evidence="2" type="ORF">PCH_Pc21g03100</name>
</gene>
<dbReference type="BioCyc" id="PCHR:PC21G03100-MONOMER"/>
<evidence type="ECO:0000313" key="3">
    <source>
        <dbReference type="Proteomes" id="UP000000724"/>
    </source>
</evidence>
<feature type="region of interest" description="Disordered" evidence="1">
    <location>
        <begin position="257"/>
        <end position="454"/>
    </location>
</feature>
<feature type="compositionally biased region" description="Basic and acidic residues" evidence="1">
    <location>
        <begin position="412"/>
        <end position="441"/>
    </location>
</feature>
<name>B6HKQ8_PENRW</name>
<feature type="compositionally biased region" description="Polar residues" evidence="1">
    <location>
        <begin position="443"/>
        <end position="454"/>
    </location>
</feature>
<reference evidence="2 3" key="1">
    <citation type="journal article" date="2008" name="Nat. Biotechnol.">
        <title>Genome sequencing and analysis of the filamentous fungus Penicillium chrysogenum.</title>
        <authorList>
            <person name="van den Berg M.A."/>
            <person name="Albang R."/>
            <person name="Albermann K."/>
            <person name="Badger J.H."/>
            <person name="Daran J.-M."/>
            <person name="Driessen A.J.M."/>
            <person name="Garcia-Estrada C."/>
            <person name="Fedorova N.D."/>
            <person name="Harris D.M."/>
            <person name="Heijne W.H.M."/>
            <person name="Joardar V.S."/>
            <person name="Kiel J.A.K.W."/>
            <person name="Kovalchuk A."/>
            <person name="Martin J.F."/>
            <person name="Nierman W.C."/>
            <person name="Nijland J.G."/>
            <person name="Pronk J.T."/>
            <person name="Roubos J.A."/>
            <person name="van der Klei I.J."/>
            <person name="van Peij N.N.M.E."/>
            <person name="Veenhuis M."/>
            <person name="von Doehren H."/>
            <person name="Wagner C."/>
            <person name="Wortman J.R."/>
            <person name="Bovenberg R.A.L."/>
        </authorList>
    </citation>
    <scope>NUCLEOTIDE SEQUENCE [LARGE SCALE GENOMIC DNA]</scope>
    <source>
        <strain evidence="3">ATCC 28089 / DSM 1075 / NRRL 1951 / Wisconsin 54-1255</strain>
    </source>
</reference>